<evidence type="ECO:0000256" key="2">
    <source>
        <dbReference type="ARBA" id="ARBA00012417"/>
    </source>
</evidence>
<gene>
    <name evidence="10" type="ORF">ENV70_01380</name>
</gene>
<sequence>MKVKNFIHLHNHTEYSLLDGAMNIEELVKLAHRYEMEALAITDHGNLFGAIEFYKTARENGVKPIIGMETYVATSSKEDQTRDSRIPESSFHLTLLCENETGYKHLIKLSSIAYLEGFYYKPRVDKELLMKYHEGLIALSGCFKGEIPYRINMGDLRGAEYALQEYQEIFGKDNFYIEIMRLGLRNEEETIKKLLEFSQKYDAPIVATNDCHYFSADDYKAHDVLLCIGTKKTINDKERLKFETHQAYFRSAKEMAELFNDLPEAISNTWLIGERCNLLIDTSGRDVKLPKFPRPENYESDFDYLKDLTYKNIERKFPQLNDEIKSRLDYELKVIKKMGLTGYFLIVRDIIQFAKENGIPVGPGRGSAVGSLVLYALDITEVNPLKYNLLFERFLNPERISLPDVDIDFSDTRREEVIDYIKKRYGENNVSQIITFGTMQARAVVRDVARVLDIPYSEVDKIAKLIPPNKRIEQVLEENKEFSTLIKSKKEYMELIEIAKRLEGLARHPSIHAAGVVITPKELTEYVPLYKNPEKGDISTQYEKNALESIGLLKMDILGLKTLTVIDECLKMVNLRKEDIDFGDLETYELLKQGKTIGVFQLESQGMQDLLKSMQPECFEDIIAIIALYRPGPMGNVNLHKLIENKKNPENIVYLHPKLEPILRETYGTILYQEQVMQISSVIAGFSLSEADNLRRAMAKKDPELMQEIRERFINGAGKNGITVEIAEKIFNHIAPFAGYGFNKSHATAYAVIAYQTAYLKAHYPLEFMLCSLNSEMNDTDRINILIKDARNLGIDVLSPDINKSFYGFVKEGKSIRYGLGAIKNVGRPVAEAIVKERARGIFHSFLDFQVRNKGLNKKALESLIKSGAFASLDPDIEKLLNRITEKETTGAQETLFGESGQKNAAKNKKEPAKKEKIDFFALEKEAFGFYFREHPMEKYREEFKIMGLTPCSQVNGFETGRTITIGGVLGTKRIKKDKKNREYAIITIEDFDGNIDVFIFADQFEKYMHLLKEDNILIIKGAVFGEEEKKKIKAEFICPFSEVYNYYKKILIECKTSDMQSEKLKAFYELINNYQGECEIWFKVPDSNGFKNIRSRSFKIDPKPEVLSKIKEIFGDNALRIFGKF</sequence>
<dbReference type="InterPro" id="IPR003141">
    <property type="entry name" value="Pol/His_phosphatase_N"/>
</dbReference>
<keyword evidence="5 10" id="KW-0548">Nucleotidyltransferase</keyword>
<evidence type="ECO:0000256" key="6">
    <source>
        <dbReference type="ARBA" id="ARBA00022705"/>
    </source>
</evidence>
<dbReference type="GO" id="GO:0003676">
    <property type="term" value="F:nucleic acid binding"/>
    <property type="evidence" value="ECO:0007669"/>
    <property type="project" value="InterPro"/>
</dbReference>
<dbReference type="SUPFAM" id="SSF89550">
    <property type="entry name" value="PHP domain-like"/>
    <property type="match status" value="1"/>
</dbReference>
<protein>
    <recommendedName>
        <fullName evidence="3">DNA polymerase III subunit alpha</fullName>
        <ecNumber evidence="2">2.7.7.7</ecNumber>
    </recommendedName>
</protein>
<dbReference type="Pfam" id="PF07733">
    <property type="entry name" value="DNA_pol3_alpha"/>
    <property type="match status" value="1"/>
</dbReference>
<dbReference type="InterPro" id="IPR004805">
    <property type="entry name" value="DnaE2/DnaE/PolC"/>
</dbReference>
<evidence type="ECO:0000313" key="10">
    <source>
        <dbReference type="EMBL" id="HHS62254.1"/>
    </source>
</evidence>
<dbReference type="CDD" id="cd04485">
    <property type="entry name" value="DnaE_OBF"/>
    <property type="match status" value="1"/>
</dbReference>
<dbReference type="AlphaFoldDB" id="A0A7C6AEV2"/>
<dbReference type="NCBIfam" id="NF005298">
    <property type="entry name" value="PRK06826.1"/>
    <property type="match status" value="1"/>
</dbReference>
<dbReference type="Gene3D" id="1.10.150.870">
    <property type="match status" value="1"/>
</dbReference>
<dbReference type="InterPro" id="IPR004013">
    <property type="entry name" value="PHP_dom"/>
</dbReference>
<dbReference type="EC" id="2.7.7.7" evidence="2"/>
<dbReference type="EMBL" id="DTHJ01000030">
    <property type="protein sequence ID" value="HHS62254.1"/>
    <property type="molecule type" value="Genomic_DNA"/>
</dbReference>
<feature type="domain" description="Polymerase/histidinol phosphatase N-terminal" evidence="9">
    <location>
        <begin position="7"/>
        <end position="74"/>
    </location>
</feature>
<dbReference type="InterPro" id="IPR029460">
    <property type="entry name" value="DNAPol_HHH"/>
</dbReference>
<accession>A0A7C6AEV2</accession>
<evidence type="ECO:0000256" key="4">
    <source>
        <dbReference type="ARBA" id="ARBA00022679"/>
    </source>
</evidence>
<dbReference type="Pfam" id="PF01336">
    <property type="entry name" value="tRNA_anti-codon"/>
    <property type="match status" value="1"/>
</dbReference>
<proteinExistence type="predicted"/>
<dbReference type="PANTHER" id="PTHR32294">
    <property type="entry name" value="DNA POLYMERASE III SUBUNIT ALPHA"/>
    <property type="match status" value="1"/>
</dbReference>
<evidence type="ECO:0000256" key="5">
    <source>
        <dbReference type="ARBA" id="ARBA00022695"/>
    </source>
</evidence>
<dbReference type="GO" id="GO:0003887">
    <property type="term" value="F:DNA-directed DNA polymerase activity"/>
    <property type="evidence" value="ECO:0007669"/>
    <property type="project" value="UniProtKB-KW"/>
</dbReference>
<keyword evidence="7" id="KW-0239">DNA-directed DNA polymerase</keyword>
<comment type="caution">
    <text evidence="10">The sequence shown here is derived from an EMBL/GenBank/DDBJ whole genome shotgun (WGS) entry which is preliminary data.</text>
</comment>
<organism evidence="10">
    <name type="scientific">candidate division WOR-3 bacterium</name>
    <dbReference type="NCBI Taxonomy" id="2052148"/>
    <lineage>
        <taxon>Bacteria</taxon>
        <taxon>Bacteria division WOR-3</taxon>
    </lineage>
</organism>
<dbReference type="CDD" id="cd12113">
    <property type="entry name" value="PHP_PolIIIA_DnaE3"/>
    <property type="match status" value="1"/>
</dbReference>
<dbReference type="Gene3D" id="3.20.20.140">
    <property type="entry name" value="Metal-dependent hydrolases"/>
    <property type="match status" value="1"/>
</dbReference>
<evidence type="ECO:0000256" key="3">
    <source>
        <dbReference type="ARBA" id="ARBA00019114"/>
    </source>
</evidence>
<dbReference type="InterPro" id="IPR040982">
    <property type="entry name" value="DNA_pol3_finger"/>
</dbReference>
<evidence type="ECO:0000256" key="7">
    <source>
        <dbReference type="ARBA" id="ARBA00022932"/>
    </source>
</evidence>
<evidence type="ECO:0000256" key="8">
    <source>
        <dbReference type="ARBA" id="ARBA00049244"/>
    </source>
</evidence>
<dbReference type="PANTHER" id="PTHR32294:SF0">
    <property type="entry name" value="DNA POLYMERASE III SUBUNIT ALPHA"/>
    <property type="match status" value="1"/>
</dbReference>
<evidence type="ECO:0000256" key="1">
    <source>
        <dbReference type="ARBA" id="ARBA00004496"/>
    </source>
</evidence>
<dbReference type="Pfam" id="PF14579">
    <property type="entry name" value="HHH_6"/>
    <property type="match status" value="1"/>
</dbReference>
<dbReference type="InterPro" id="IPR011708">
    <property type="entry name" value="DNA_pol3_alpha_NTPase_dom"/>
</dbReference>
<dbReference type="Gene3D" id="1.10.10.1600">
    <property type="entry name" value="Bacterial DNA polymerase III alpha subunit, thumb domain"/>
    <property type="match status" value="1"/>
</dbReference>
<reference evidence="10" key="1">
    <citation type="journal article" date="2020" name="mSystems">
        <title>Genome- and Community-Level Interaction Insights into Carbon Utilization and Element Cycling Functions of Hydrothermarchaeota in Hydrothermal Sediment.</title>
        <authorList>
            <person name="Zhou Z."/>
            <person name="Liu Y."/>
            <person name="Xu W."/>
            <person name="Pan J."/>
            <person name="Luo Z.H."/>
            <person name="Li M."/>
        </authorList>
    </citation>
    <scope>NUCLEOTIDE SEQUENCE [LARGE SCALE GENOMIC DNA]</scope>
    <source>
        <strain evidence="10">SpSt-783</strain>
    </source>
</reference>
<dbReference type="NCBIfam" id="TIGR00594">
    <property type="entry name" value="polc"/>
    <property type="match status" value="1"/>
</dbReference>
<dbReference type="NCBIfam" id="NF004226">
    <property type="entry name" value="PRK05673.1"/>
    <property type="match status" value="1"/>
</dbReference>
<dbReference type="GO" id="GO:0005737">
    <property type="term" value="C:cytoplasm"/>
    <property type="evidence" value="ECO:0007669"/>
    <property type="project" value="UniProtKB-SubCell"/>
</dbReference>
<dbReference type="InterPro" id="IPR004365">
    <property type="entry name" value="NA-bd_OB_tRNA"/>
</dbReference>
<name>A0A7C6AEV2_UNCW3</name>
<dbReference type="InterPro" id="IPR016195">
    <property type="entry name" value="Pol/histidinol_Pase-like"/>
</dbReference>
<dbReference type="GO" id="GO:0008408">
    <property type="term" value="F:3'-5' exonuclease activity"/>
    <property type="evidence" value="ECO:0007669"/>
    <property type="project" value="InterPro"/>
</dbReference>
<keyword evidence="6" id="KW-0235">DNA replication</keyword>
<comment type="subcellular location">
    <subcellularLocation>
        <location evidence="1">Cytoplasm</location>
    </subcellularLocation>
</comment>
<keyword evidence="4 10" id="KW-0808">Transferase</keyword>
<dbReference type="InterPro" id="IPR041931">
    <property type="entry name" value="DNA_pol3_alpha_thumb_dom"/>
</dbReference>
<dbReference type="Pfam" id="PF17657">
    <property type="entry name" value="DNA_pol3_finger"/>
    <property type="match status" value="1"/>
</dbReference>
<dbReference type="SMART" id="SM00481">
    <property type="entry name" value="POLIIIAc"/>
    <property type="match status" value="1"/>
</dbReference>
<dbReference type="GO" id="GO:0006260">
    <property type="term" value="P:DNA replication"/>
    <property type="evidence" value="ECO:0007669"/>
    <property type="project" value="UniProtKB-KW"/>
</dbReference>
<evidence type="ECO:0000259" key="9">
    <source>
        <dbReference type="SMART" id="SM00481"/>
    </source>
</evidence>
<comment type="catalytic activity">
    <reaction evidence="8">
        <text>DNA(n) + a 2'-deoxyribonucleoside 5'-triphosphate = DNA(n+1) + diphosphate</text>
        <dbReference type="Rhea" id="RHEA:22508"/>
        <dbReference type="Rhea" id="RHEA-COMP:17339"/>
        <dbReference type="Rhea" id="RHEA-COMP:17340"/>
        <dbReference type="ChEBI" id="CHEBI:33019"/>
        <dbReference type="ChEBI" id="CHEBI:61560"/>
        <dbReference type="ChEBI" id="CHEBI:173112"/>
        <dbReference type="EC" id="2.7.7.7"/>
    </reaction>
</comment>
<dbReference type="Pfam" id="PF02811">
    <property type="entry name" value="PHP"/>
    <property type="match status" value="1"/>
</dbReference>